<dbReference type="Gene3D" id="1.10.760.10">
    <property type="entry name" value="Cytochrome c-like domain"/>
    <property type="match status" value="1"/>
</dbReference>
<keyword evidence="3 4" id="KW-0408">Iron</keyword>
<comment type="caution">
    <text evidence="7">The sequence shown here is derived from an EMBL/GenBank/DDBJ whole genome shotgun (WGS) entry which is preliminary data.</text>
</comment>
<feature type="domain" description="Cytochrome c" evidence="6">
    <location>
        <begin position="185"/>
        <end position="264"/>
    </location>
</feature>
<evidence type="ECO:0000256" key="3">
    <source>
        <dbReference type="ARBA" id="ARBA00023004"/>
    </source>
</evidence>
<keyword evidence="5" id="KW-0812">Transmembrane</keyword>
<dbReference type="Gene3D" id="6.10.280.130">
    <property type="match status" value="1"/>
</dbReference>
<evidence type="ECO:0000256" key="4">
    <source>
        <dbReference type="PROSITE-ProRule" id="PRU00433"/>
    </source>
</evidence>
<name>A0ABW3RQ00_9SPHI</name>
<keyword evidence="8" id="KW-1185">Reference proteome</keyword>
<dbReference type="EMBL" id="JBHTKY010000022">
    <property type="protein sequence ID" value="MFD1166722.1"/>
    <property type="molecule type" value="Genomic_DNA"/>
</dbReference>
<dbReference type="Pfam" id="PF13442">
    <property type="entry name" value="Cytochrome_CBB3"/>
    <property type="match status" value="1"/>
</dbReference>
<accession>A0ABW3RQ00</accession>
<reference evidence="8" key="1">
    <citation type="journal article" date="2019" name="Int. J. Syst. Evol. Microbiol.">
        <title>The Global Catalogue of Microorganisms (GCM) 10K type strain sequencing project: providing services to taxonomists for standard genome sequencing and annotation.</title>
        <authorList>
            <consortium name="The Broad Institute Genomics Platform"/>
            <consortium name="The Broad Institute Genome Sequencing Center for Infectious Disease"/>
            <person name="Wu L."/>
            <person name="Ma J."/>
        </authorList>
    </citation>
    <scope>NUCLEOTIDE SEQUENCE [LARGE SCALE GENOMIC DNA]</scope>
    <source>
        <strain evidence="8">CCUG 52468</strain>
    </source>
</reference>
<dbReference type="InterPro" id="IPR032858">
    <property type="entry name" value="CcoP_N"/>
</dbReference>
<dbReference type="InterPro" id="IPR038414">
    <property type="entry name" value="CcoP_N_sf"/>
</dbReference>
<evidence type="ECO:0000256" key="1">
    <source>
        <dbReference type="ARBA" id="ARBA00022617"/>
    </source>
</evidence>
<proteinExistence type="predicted"/>
<dbReference type="PANTHER" id="PTHR33751">
    <property type="entry name" value="CBB3-TYPE CYTOCHROME C OXIDASE SUBUNIT FIXP"/>
    <property type="match status" value="1"/>
</dbReference>
<evidence type="ECO:0000256" key="5">
    <source>
        <dbReference type="SAM" id="Phobius"/>
    </source>
</evidence>
<keyword evidence="5" id="KW-1133">Transmembrane helix</keyword>
<keyword evidence="5" id="KW-0472">Membrane</keyword>
<dbReference type="InterPro" id="IPR036909">
    <property type="entry name" value="Cyt_c-like_dom_sf"/>
</dbReference>
<dbReference type="SUPFAM" id="SSF46626">
    <property type="entry name" value="Cytochrome c"/>
    <property type="match status" value="1"/>
</dbReference>
<dbReference type="Proteomes" id="UP001597205">
    <property type="component" value="Unassembled WGS sequence"/>
</dbReference>
<sequence>MNLVLIMSNVVPGTLLAIGTGNLYNDIFYLAVFFVLLGVLVAAITINKALRSMLKVTMPEVVKEEERLAAEKKVARKNFWKKSWNYFMGLKPIEQEKDLIIDEHEYDGISELNNPIPVWFNALFYSTVVFSVVYLLIYQVTGWGLNQDQEYEREMAKAEIEKQEFLAQSANLFDENSIEVDETGTLAANGKALFATNCAACHGANGEGTIGPNLTDRFWLHGGEIKDIFKTVKYGVPEKGMVPWEQTLTPAQIAEVSNFILTMRDTKPANPKGAEGVEIVAYESEGGAGEAVVEEAAADSTANQ</sequence>
<keyword evidence="2 4" id="KW-0479">Metal-binding</keyword>
<organism evidence="7 8">
    <name type="scientific">Sphingobacterium daejeonense</name>
    <dbReference type="NCBI Taxonomy" id="371142"/>
    <lineage>
        <taxon>Bacteria</taxon>
        <taxon>Pseudomonadati</taxon>
        <taxon>Bacteroidota</taxon>
        <taxon>Sphingobacteriia</taxon>
        <taxon>Sphingobacteriales</taxon>
        <taxon>Sphingobacteriaceae</taxon>
        <taxon>Sphingobacterium</taxon>
    </lineage>
</organism>
<evidence type="ECO:0000259" key="6">
    <source>
        <dbReference type="PROSITE" id="PS51007"/>
    </source>
</evidence>
<dbReference type="Pfam" id="PF14715">
    <property type="entry name" value="FixP_N"/>
    <property type="match status" value="1"/>
</dbReference>
<keyword evidence="1 4" id="KW-0349">Heme</keyword>
<gene>
    <name evidence="7" type="ORF">ACFQ2C_14010</name>
</gene>
<dbReference type="InterPro" id="IPR050597">
    <property type="entry name" value="Cytochrome_c_Oxidase_Subunit"/>
</dbReference>
<feature type="transmembrane region" description="Helical" evidence="5">
    <location>
        <begin position="27"/>
        <end position="46"/>
    </location>
</feature>
<dbReference type="RefSeq" id="WP_380897594.1">
    <property type="nucleotide sequence ID" value="NZ_JBHTKY010000022.1"/>
</dbReference>
<dbReference type="PANTHER" id="PTHR33751:SF1">
    <property type="entry name" value="CBB3-TYPE CYTOCHROME C OXIDASE SUBUNIT FIXP"/>
    <property type="match status" value="1"/>
</dbReference>
<protein>
    <submittedName>
        <fullName evidence="7">Cbb3-type cytochrome c oxidase N-terminal domain-containing protein</fullName>
    </submittedName>
</protein>
<evidence type="ECO:0000313" key="8">
    <source>
        <dbReference type="Proteomes" id="UP001597205"/>
    </source>
</evidence>
<evidence type="ECO:0000256" key="2">
    <source>
        <dbReference type="ARBA" id="ARBA00022723"/>
    </source>
</evidence>
<dbReference type="PROSITE" id="PS51007">
    <property type="entry name" value="CYTC"/>
    <property type="match status" value="1"/>
</dbReference>
<feature type="transmembrane region" description="Helical" evidence="5">
    <location>
        <begin position="118"/>
        <end position="137"/>
    </location>
</feature>
<evidence type="ECO:0000313" key="7">
    <source>
        <dbReference type="EMBL" id="MFD1166722.1"/>
    </source>
</evidence>
<dbReference type="InterPro" id="IPR009056">
    <property type="entry name" value="Cyt_c-like_dom"/>
</dbReference>